<keyword evidence="1" id="KW-0677">Repeat</keyword>
<evidence type="ECO:0000259" key="2">
    <source>
        <dbReference type="PROSITE" id="PS51372"/>
    </source>
</evidence>
<sequence length="279" mass="32839">MIIQKIYNNNVVLVIDKKSKKELVLTGCGIGFQKKVGEEVEKDKVEKKFITENETLKKQITKLISEVDENIFNLSSNIIDYAKEYLSSDLDDYIYASLTDHIAFAFKRHEENIEIKNDLLYEIKRIHKREFEVGKWAIEYINKEFGVQFSIDEAGFIAMHLANANYKDNISESFLMTNIVNEILDIIKSYYNIEFAEDDFNYDRLITHLKFFAKRLIKKEHIEDKNNGLINIIKLQYRKPYDCSCIIKQFIEDNNEYIVSEDELLYLTLHINKVISAIT</sequence>
<feature type="domain" description="PRD" evidence="2">
    <location>
        <begin position="172"/>
        <end position="279"/>
    </location>
</feature>
<accession>A0ABT7E7X4</accession>
<keyword evidence="4" id="KW-1185">Reference proteome</keyword>
<dbReference type="Pfam" id="PF03123">
    <property type="entry name" value="CAT_RBD"/>
    <property type="match status" value="1"/>
</dbReference>
<comment type="caution">
    <text evidence="3">The sequence shown here is derived from an EMBL/GenBank/DDBJ whole genome shotgun (WGS) entry which is preliminary data.</text>
</comment>
<dbReference type="InterPro" id="IPR011608">
    <property type="entry name" value="PRD"/>
</dbReference>
<gene>
    <name evidence="3" type="ORF">QOZ84_05655</name>
</gene>
<proteinExistence type="predicted"/>
<dbReference type="PANTHER" id="PTHR30185:SF15">
    <property type="entry name" value="CRYPTIC BETA-GLUCOSIDE BGL OPERON ANTITERMINATOR"/>
    <property type="match status" value="1"/>
</dbReference>
<dbReference type="Proteomes" id="UP001301012">
    <property type="component" value="Unassembled WGS sequence"/>
</dbReference>
<dbReference type="PANTHER" id="PTHR30185">
    <property type="entry name" value="CRYPTIC BETA-GLUCOSIDE BGL OPERON ANTITERMINATOR"/>
    <property type="match status" value="1"/>
</dbReference>
<dbReference type="SMART" id="SM01061">
    <property type="entry name" value="CAT_RBD"/>
    <property type="match status" value="1"/>
</dbReference>
<feature type="domain" description="PRD" evidence="2">
    <location>
        <begin position="66"/>
        <end position="171"/>
    </location>
</feature>
<evidence type="ECO:0000313" key="4">
    <source>
        <dbReference type="Proteomes" id="UP001301012"/>
    </source>
</evidence>
<dbReference type="InterPro" id="IPR036650">
    <property type="entry name" value="CAT_RNA-bd_dom_sf"/>
</dbReference>
<dbReference type="PROSITE" id="PS51372">
    <property type="entry name" value="PRD_2"/>
    <property type="match status" value="2"/>
</dbReference>
<evidence type="ECO:0000313" key="3">
    <source>
        <dbReference type="EMBL" id="MDK2563023.1"/>
    </source>
</evidence>
<dbReference type="SUPFAM" id="SSF63520">
    <property type="entry name" value="PTS-regulatory domain, PRD"/>
    <property type="match status" value="2"/>
</dbReference>
<dbReference type="InterPro" id="IPR036634">
    <property type="entry name" value="PRD_sf"/>
</dbReference>
<dbReference type="Gene3D" id="2.30.24.10">
    <property type="entry name" value="CAT RNA-binding domain"/>
    <property type="match status" value="1"/>
</dbReference>
<dbReference type="InterPro" id="IPR050661">
    <property type="entry name" value="BglG_antiterminators"/>
</dbReference>
<dbReference type="NCBIfam" id="NF046042">
    <property type="entry name" value="LicT"/>
    <property type="match status" value="1"/>
</dbReference>
<dbReference type="InterPro" id="IPR004341">
    <property type="entry name" value="CAT_RNA-bd_dom"/>
</dbReference>
<dbReference type="Gene3D" id="1.10.1790.10">
    <property type="entry name" value="PRD domain"/>
    <property type="match status" value="2"/>
</dbReference>
<dbReference type="SUPFAM" id="SSF50151">
    <property type="entry name" value="SacY-like RNA-binding domain"/>
    <property type="match status" value="1"/>
</dbReference>
<dbReference type="RefSeq" id="WP_284131991.1">
    <property type="nucleotide sequence ID" value="NZ_JASKYM010000002.1"/>
</dbReference>
<dbReference type="Pfam" id="PF00874">
    <property type="entry name" value="PRD"/>
    <property type="match status" value="2"/>
</dbReference>
<dbReference type="EMBL" id="JASKYM010000002">
    <property type="protein sequence ID" value="MDK2563023.1"/>
    <property type="molecule type" value="Genomic_DNA"/>
</dbReference>
<evidence type="ECO:0000256" key="1">
    <source>
        <dbReference type="ARBA" id="ARBA00022737"/>
    </source>
</evidence>
<protein>
    <submittedName>
        <fullName evidence="3">PRD domain-containing protein</fullName>
    </submittedName>
</protein>
<organism evidence="3 4">
    <name type="scientific">Romboutsia sedimentorum</name>
    <dbReference type="NCBI Taxonomy" id="1368474"/>
    <lineage>
        <taxon>Bacteria</taxon>
        <taxon>Bacillati</taxon>
        <taxon>Bacillota</taxon>
        <taxon>Clostridia</taxon>
        <taxon>Peptostreptococcales</taxon>
        <taxon>Peptostreptococcaceae</taxon>
        <taxon>Romboutsia</taxon>
    </lineage>
</organism>
<reference evidence="3 4" key="1">
    <citation type="submission" date="2023-05" db="EMBL/GenBank/DDBJ databases">
        <title>Rombocin, a short stable natural nisin variant, displays selective antimicrobial activity against Listeria monocytogenes and employs dual mode of action to kill target bacterial strains.</title>
        <authorList>
            <person name="Wambui J."/>
            <person name="Stephan R."/>
            <person name="Kuipers O.P."/>
        </authorList>
    </citation>
    <scope>NUCLEOTIDE SEQUENCE [LARGE SCALE GENOMIC DNA]</scope>
    <source>
        <strain evidence="3 4">RC002</strain>
    </source>
</reference>
<name>A0ABT7E7X4_9FIRM</name>